<evidence type="ECO:0000256" key="1">
    <source>
        <dbReference type="SAM" id="Coils"/>
    </source>
</evidence>
<dbReference type="KEGG" id="bpip:BPP43_07850"/>
<reference evidence="2 3" key="1">
    <citation type="journal article" date="2013" name="Genome Announc.">
        <title>Complete Genome Sequence of the Porcine Strain Brachyspira pilosicoli P43/6/78(T.).</title>
        <authorList>
            <person name="Lin C."/>
            <person name="den Bakker H.C."/>
            <person name="Suzuki H."/>
            <person name="Lefebure T."/>
            <person name="Ponnala L."/>
            <person name="Sun Q."/>
            <person name="Stanhope M.J."/>
            <person name="Wiedmann M."/>
            <person name="Duhamel G.E."/>
        </authorList>
    </citation>
    <scope>NUCLEOTIDE SEQUENCE [LARGE SCALE GENOMIC DNA]</scope>
    <source>
        <strain evidence="2 3">P43/6/78</strain>
    </source>
</reference>
<evidence type="ECO:0000313" key="2">
    <source>
        <dbReference type="EMBL" id="AGA66776.1"/>
    </source>
</evidence>
<keyword evidence="3" id="KW-1185">Reference proteome</keyword>
<dbReference type="AlphaFoldDB" id="A0A3B6VLK3"/>
<dbReference type="EMBL" id="CP002873">
    <property type="protein sequence ID" value="AGA66776.1"/>
    <property type="molecule type" value="Genomic_DNA"/>
</dbReference>
<proteinExistence type="predicted"/>
<gene>
    <name evidence="2" type="ORF">BPP43_07850</name>
</gene>
<feature type="coiled-coil region" evidence="1">
    <location>
        <begin position="154"/>
        <end position="215"/>
    </location>
</feature>
<organism evidence="2 3">
    <name type="scientific">Brachyspira pilosicoli P43/6/78</name>
    <dbReference type="NCBI Taxonomy" id="1042417"/>
    <lineage>
        <taxon>Bacteria</taxon>
        <taxon>Pseudomonadati</taxon>
        <taxon>Spirochaetota</taxon>
        <taxon>Spirochaetia</taxon>
        <taxon>Brachyspirales</taxon>
        <taxon>Brachyspiraceae</taxon>
        <taxon>Brachyspira</taxon>
    </lineage>
</organism>
<sequence>MDNNLNYIKEMNEELIKTQAYIGSINNAIGVELKESSNVAADSISLIKDSINKIDIKSFSSDINSILSSTSTLYSSISSSFFSFFDYDLSIYDNAINEAKQKLEEFNNYQNELRESNKEKEDEYYNNFLARLDEELELTIENDDLMSAEAIRIKKEEIAKKKEEENKLLLLEKEKNEQKELLERNLAEAEYKKDYAKWENEVKLAEMEKSKAIADAVLIPSLAIAKSALGVATSFAEGGLVGFAAGLAVSATTVASAISAASGIVSSTNALDSVKSNPPTPPKFAFGTTGYTIPDGGYAIVGEMGAELVRNNAGKITVQSNAQLNDNYNSRDSMYIENVIFNVSQVLTEEEVYKYMNDYKYRNSQMYVR</sequence>
<dbReference type="Proteomes" id="UP000010793">
    <property type="component" value="Chromosome"/>
</dbReference>
<dbReference type="RefSeq" id="WP_015274590.1">
    <property type="nucleotide sequence ID" value="NC_019908.1"/>
</dbReference>
<feature type="coiled-coil region" evidence="1">
    <location>
        <begin position="89"/>
        <end position="123"/>
    </location>
</feature>
<protein>
    <submittedName>
        <fullName evidence="2">Uncharacterized protein</fullName>
    </submittedName>
</protein>
<accession>A0A3B6VLK3</accession>
<keyword evidence="1" id="KW-0175">Coiled coil</keyword>
<evidence type="ECO:0000313" key="3">
    <source>
        <dbReference type="Proteomes" id="UP000010793"/>
    </source>
</evidence>
<name>A0A3B6VLK3_BRAPL</name>